<feature type="domain" description="PASTA" evidence="1">
    <location>
        <begin position="40"/>
        <end position="106"/>
    </location>
</feature>
<dbReference type="Pfam" id="PF03793">
    <property type="entry name" value="PASTA"/>
    <property type="match status" value="1"/>
</dbReference>
<dbReference type="EMBL" id="JACHMN010000002">
    <property type="protein sequence ID" value="MBB5869395.1"/>
    <property type="molecule type" value="Genomic_DNA"/>
</dbReference>
<accession>A0A841BP04</accession>
<reference evidence="2 3" key="1">
    <citation type="submission" date="2020-08" db="EMBL/GenBank/DDBJ databases">
        <title>Sequencing the genomes of 1000 actinobacteria strains.</title>
        <authorList>
            <person name="Klenk H.-P."/>
        </authorList>
    </citation>
    <scope>NUCLEOTIDE SEQUENCE [LARGE SCALE GENOMIC DNA]</scope>
    <source>
        <strain evidence="2 3">DSM 45362</strain>
    </source>
</reference>
<sequence>MPTAPAALRRFAALTAVLAVAFTVGCSRSPEPLQALPGPTIVRGFVPDLVGMRYDEADAALQTQLLVPILRFAPELITNAGTVVALEPVAGSRAETGDVVVVVVAGKPPVAGGEGTPGARAIAELARLDQESIVGVGADRDGTLVIAFAPTISVESWQARVAALVRGEKFRLQPCRYSGGELRGLQAQLTEQNFLPRAKEMAVGVNVDPVSCSVQLTGDFTTAEVAQLQARYGDALTVLPSRAGRS</sequence>
<evidence type="ECO:0000313" key="3">
    <source>
        <dbReference type="Proteomes" id="UP000587527"/>
    </source>
</evidence>
<keyword evidence="3" id="KW-1185">Reference proteome</keyword>
<organism evidence="2 3">
    <name type="scientific">Allocatelliglobosispora scoriae</name>
    <dbReference type="NCBI Taxonomy" id="643052"/>
    <lineage>
        <taxon>Bacteria</taxon>
        <taxon>Bacillati</taxon>
        <taxon>Actinomycetota</taxon>
        <taxon>Actinomycetes</taxon>
        <taxon>Micromonosporales</taxon>
        <taxon>Micromonosporaceae</taxon>
        <taxon>Allocatelliglobosispora</taxon>
    </lineage>
</organism>
<comment type="caution">
    <text evidence="2">The sequence shown here is derived from an EMBL/GenBank/DDBJ whole genome shotgun (WGS) entry which is preliminary data.</text>
</comment>
<dbReference type="AlphaFoldDB" id="A0A841BP04"/>
<dbReference type="Gene3D" id="3.30.10.20">
    <property type="match status" value="1"/>
</dbReference>
<dbReference type="Proteomes" id="UP000587527">
    <property type="component" value="Unassembled WGS sequence"/>
</dbReference>
<dbReference type="CDD" id="cd06577">
    <property type="entry name" value="PASTA_pknB"/>
    <property type="match status" value="1"/>
</dbReference>
<evidence type="ECO:0000259" key="1">
    <source>
        <dbReference type="PROSITE" id="PS51178"/>
    </source>
</evidence>
<evidence type="ECO:0000313" key="2">
    <source>
        <dbReference type="EMBL" id="MBB5869395.1"/>
    </source>
</evidence>
<protein>
    <recommendedName>
        <fullName evidence="1">PASTA domain-containing protein</fullName>
    </recommendedName>
</protein>
<dbReference type="InterPro" id="IPR005543">
    <property type="entry name" value="PASTA_dom"/>
</dbReference>
<gene>
    <name evidence="2" type="ORF">F4553_002774</name>
</gene>
<proteinExistence type="predicted"/>
<dbReference type="PROSITE" id="PS51178">
    <property type="entry name" value="PASTA"/>
    <property type="match status" value="1"/>
</dbReference>
<name>A0A841BP04_9ACTN</name>
<dbReference type="RefSeq" id="WP_184836002.1">
    <property type="nucleotide sequence ID" value="NZ_JACHMN010000002.1"/>
</dbReference>